<dbReference type="AlphaFoldDB" id="A0A2T0TIE4"/>
<dbReference type="OrthoDB" id="949997at2"/>
<proteinExistence type="predicted"/>
<comment type="caution">
    <text evidence="1">The sequence shown here is derived from an EMBL/GenBank/DDBJ whole genome shotgun (WGS) entry which is preliminary data.</text>
</comment>
<keyword evidence="2" id="KW-1185">Reference proteome</keyword>
<evidence type="ECO:0000313" key="1">
    <source>
        <dbReference type="EMBL" id="PRY45472.1"/>
    </source>
</evidence>
<reference evidence="1 2" key="1">
    <citation type="submission" date="2018-03" db="EMBL/GenBank/DDBJ databases">
        <title>Genomic Encyclopedia of Archaeal and Bacterial Type Strains, Phase II (KMG-II): from individual species to whole genera.</title>
        <authorList>
            <person name="Goeker M."/>
        </authorList>
    </citation>
    <scope>NUCLEOTIDE SEQUENCE [LARGE SCALE GENOMIC DNA]</scope>
    <source>
        <strain evidence="1 2">DSM 28354</strain>
    </source>
</reference>
<evidence type="ECO:0000313" key="2">
    <source>
        <dbReference type="Proteomes" id="UP000238375"/>
    </source>
</evidence>
<dbReference type="EMBL" id="PVTE01000002">
    <property type="protein sequence ID" value="PRY45472.1"/>
    <property type="molecule type" value="Genomic_DNA"/>
</dbReference>
<name>A0A2T0TIE4_9BACT</name>
<protein>
    <submittedName>
        <fullName evidence="1">Uncharacterized protein</fullName>
    </submittedName>
</protein>
<organism evidence="1 2">
    <name type="scientific">Spirosoma oryzae</name>
    <dbReference type="NCBI Taxonomy" id="1469603"/>
    <lineage>
        <taxon>Bacteria</taxon>
        <taxon>Pseudomonadati</taxon>
        <taxon>Bacteroidota</taxon>
        <taxon>Cytophagia</taxon>
        <taxon>Cytophagales</taxon>
        <taxon>Cytophagaceae</taxon>
        <taxon>Spirosoma</taxon>
    </lineage>
</organism>
<gene>
    <name evidence="1" type="ORF">CLV58_102221</name>
</gene>
<dbReference type="Proteomes" id="UP000238375">
    <property type="component" value="Unassembled WGS sequence"/>
</dbReference>
<dbReference type="RefSeq" id="WP_106136327.1">
    <property type="nucleotide sequence ID" value="NZ_PVTE01000002.1"/>
</dbReference>
<accession>A0A2T0TIE4</accession>
<sequence length="222" mass="25458">MHVIRLLILVGFLVSTALIDVSAGIPKPTWQTGYLILADGDRRAGELDYNWQAETVLLREPDGRIRAFSASQVQQFGWQASPGQKARLFITLPGSIRQAPASLAFFEVCAEGPIMVVRRMKRAHGLFRRAYNNPIRNFDPETPDPHDSFFDYFAHINGQFLSFKRFYVAIYQAHMAAYRQELQQFVQVRHLNEKSQFGQLRIVEQYNRLAERQTASVNTPVN</sequence>